<dbReference type="Pfam" id="PF00512">
    <property type="entry name" value="HisKA"/>
    <property type="match status" value="1"/>
</dbReference>
<dbReference type="CDD" id="cd00082">
    <property type="entry name" value="HisKA"/>
    <property type="match status" value="1"/>
</dbReference>
<evidence type="ECO:0000256" key="2">
    <source>
        <dbReference type="ARBA" id="ARBA00012438"/>
    </source>
</evidence>
<evidence type="ECO:0000313" key="12">
    <source>
        <dbReference type="Proteomes" id="UP000182517"/>
    </source>
</evidence>
<evidence type="ECO:0000256" key="6">
    <source>
        <dbReference type="ARBA" id="ARBA00022777"/>
    </source>
</evidence>
<dbReference type="Gene3D" id="3.30.565.10">
    <property type="entry name" value="Histidine kinase-like ATPase, C-terminal domain"/>
    <property type="match status" value="1"/>
</dbReference>
<dbReference type="EMBL" id="CP015519">
    <property type="protein sequence ID" value="APG28294.1"/>
    <property type="molecule type" value="Genomic_DNA"/>
</dbReference>
<dbReference type="KEGG" id="pef:A7E78_10810"/>
<dbReference type="InterPro" id="IPR003661">
    <property type="entry name" value="HisK_dim/P_dom"/>
</dbReference>
<comment type="catalytic activity">
    <reaction evidence="1">
        <text>ATP + protein L-histidine = ADP + protein N-phospho-L-histidine.</text>
        <dbReference type="EC" id="2.7.13.3"/>
    </reaction>
</comment>
<evidence type="ECO:0000256" key="8">
    <source>
        <dbReference type="ARBA" id="ARBA00023012"/>
    </source>
</evidence>
<dbReference type="RefSeq" id="WP_072284308.1">
    <property type="nucleotide sequence ID" value="NZ_CP015519.1"/>
</dbReference>
<evidence type="ECO:0000256" key="9">
    <source>
        <dbReference type="SAM" id="MobiDB-lite"/>
    </source>
</evidence>
<keyword evidence="6 11" id="KW-0418">Kinase</keyword>
<dbReference type="SUPFAM" id="SSF55781">
    <property type="entry name" value="GAF domain-like"/>
    <property type="match status" value="1"/>
</dbReference>
<dbReference type="InterPro" id="IPR005467">
    <property type="entry name" value="His_kinase_dom"/>
</dbReference>
<gene>
    <name evidence="11" type="ORF">A7E78_10810</name>
</gene>
<dbReference type="SMART" id="SM00387">
    <property type="entry name" value="HATPase_c"/>
    <property type="match status" value="1"/>
</dbReference>
<dbReference type="InterPro" id="IPR003018">
    <property type="entry name" value="GAF"/>
</dbReference>
<keyword evidence="4" id="KW-0808">Transferase</keyword>
<dbReference type="SMART" id="SM00065">
    <property type="entry name" value="GAF"/>
    <property type="match status" value="1"/>
</dbReference>
<dbReference type="OrthoDB" id="9777714at2"/>
<dbReference type="Pfam" id="PF13185">
    <property type="entry name" value="GAF_2"/>
    <property type="match status" value="1"/>
</dbReference>
<proteinExistence type="predicted"/>
<evidence type="ECO:0000313" key="11">
    <source>
        <dbReference type="EMBL" id="APG28294.1"/>
    </source>
</evidence>
<evidence type="ECO:0000256" key="1">
    <source>
        <dbReference type="ARBA" id="ARBA00000085"/>
    </source>
</evidence>
<evidence type="ECO:0000259" key="10">
    <source>
        <dbReference type="PROSITE" id="PS50109"/>
    </source>
</evidence>
<evidence type="ECO:0000256" key="7">
    <source>
        <dbReference type="ARBA" id="ARBA00022840"/>
    </source>
</evidence>
<dbReference type="InterPro" id="IPR036097">
    <property type="entry name" value="HisK_dim/P_sf"/>
</dbReference>
<dbReference type="Gene3D" id="3.30.450.40">
    <property type="match status" value="1"/>
</dbReference>
<dbReference type="Gene3D" id="1.10.287.130">
    <property type="match status" value="1"/>
</dbReference>
<dbReference type="SUPFAM" id="SSF55874">
    <property type="entry name" value="ATPase domain of HSP90 chaperone/DNA topoisomerase II/histidine kinase"/>
    <property type="match status" value="1"/>
</dbReference>
<name>A0A1L3GQU9_9BACT</name>
<keyword evidence="3" id="KW-0597">Phosphoprotein</keyword>
<protein>
    <recommendedName>
        <fullName evidence="2">histidine kinase</fullName>
        <ecNumber evidence="2">2.7.13.3</ecNumber>
    </recommendedName>
</protein>
<dbReference type="Pfam" id="PF02518">
    <property type="entry name" value="HATPase_c"/>
    <property type="match status" value="1"/>
</dbReference>
<keyword evidence="12" id="KW-1185">Reference proteome</keyword>
<feature type="domain" description="Histidine kinase" evidence="10">
    <location>
        <begin position="337"/>
        <end position="553"/>
    </location>
</feature>
<evidence type="ECO:0000256" key="3">
    <source>
        <dbReference type="ARBA" id="ARBA00022553"/>
    </source>
</evidence>
<organism evidence="11 12">
    <name type="scientific">Syntrophotalea acetylenivorans</name>
    <dbReference type="NCBI Taxonomy" id="1842532"/>
    <lineage>
        <taxon>Bacteria</taxon>
        <taxon>Pseudomonadati</taxon>
        <taxon>Thermodesulfobacteriota</taxon>
        <taxon>Desulfuromonadia</taxon>
        <taxon>Desulfuromonadales</taxon>
        <taxon>Syntrophotaleaceae</taxon>
        <taxon>Syntrophotalea</taxon>
    </lineage>
</organism>
<dbReference type="InterPro" id="IPR029016">
    <property type="entry name" value="GAF-like_dom_sf"/>
</dbReference>
<evidence type="ECO:0000256" key="5">
    <source>
        <dbReference type="ARBA" id="ARBA00022741"/>
    </source>
</evidence>
<dbReference type="PANTHER" id="PTHR43065">
    <property type="entry name" value="SENSOR HISTIDINE KINASE"/>
    <property type="match status" value="1"/>
</dbReference>
<dbReference type="PROSITE" id="PS50109">
    <property type="entry name" value="HIS_KIN"/>
    <property type="match status" value="1"/>
</dbReference>
<dbReference type="PANTHER" id="PTHR43065:SF10">
    <property type="entry name" value="PEROXIDE STRESS-ACTIVATED HISTIDINE KINASE MAK3"/>
    <property type="match status" value="1"/>
</dbReference>
<reference evidence="11 12" key="1">
    <citation type="journal article" date="2017" name="Genome Announc.">
        <title>Complete Genome Sequences of Two Acetylene-Fermenting Pelobacter acetylenicus Strains.</title>
        <authorList>
            <person name="Sutton J.M."/>
            <person name="Baesman S.M."/>
            <person name="Fierst J.L."/>
            <person name="Poret-Peterson A.T."/>
            <person name="Oremland R.S."/>
            <person name="Dunlap D.S."/>
            <person name="Akob D.M."/>
        </authorList>
    </citation>
    <scope>NUCLEOTIDE SEQUENCE [LARGE SCALE GENOMIC DNA]</scope>
    <source>
        <strain evidence="11 12">SFB93</strain>
    </source>
</reference>
<evidence type="ECO:0000256" key="4">
    <source>
        <dbReference type="ARBA" id="ARBA00022679"/>
    </source>
</evidence>
<keyword evidence="7" id="KW-0067">ATP-binding</keyword>
<dbReference type="PRINTS" id="PR00344">
    <property type="entry name" value="BCTRLSENSOR"/>
</dbReference>
<dbReference type="InterPro" id="IPR004358">
    <property type="entry name" value="Sig_transdc_His_kin-like_C"/>
</dbReference>
<dbReference type="AlphaFoldDB" id="A0A1L3GQU9"/>
<dbReference type="GO" id="GO:0000155">
    <property type="term" value="F:phosphorelay sensor kinase activity"/>
    <property type="evidence" value="ECO:0007669"/>
    <property type="project" value="InterPro"/>
</dbReference>
<keyword evidence="8" id="KW-0902">Two-component regulatory system</keyword>
<dbReference type="GO" id="GO:0005524">
    <property type="term" value="F:ATP binding"/>
    <property type="evidence" value="ECO:0007669"/>
    <property type="project" value="UniProtKB-KW"/>
</dbReference>
<dbReference type="Proteomes" id="UP000182517">
    <property type="component" value="Chromosome"/>
</dbReference>
<accession>A0A1L3GQU9</accession>
<dbReference type="SMART" id="SM00388">
    <property type="entry name" value="HisKA"/>
    <property type="match status" value="1"/>
</dbReference>
<dbReference type="InterPro" id="IPR036890">
    <property type="entry name" value="HATPase_C_sf"/>
</dbReference>
<dbReference type="EC" id="2.7.13.3" evidence="2"/>
<dbReference type="SUPFAM" id="SSF47384">
    <property type="entry name" value="Homodimeric domain of signal transducing histidine kinase"/>
    <property type="match status" value="1"/>
</dbReference>
<keyword evidence="5" id="KW-0547">Nucleotide-binding</keyword>
<sequence>MSQKPDGKNKLIADLTGVNASKLSYYAELKKRQEKIRRQNVRLEILHRLTRALHLEMSVEDMFNEAQQLLPEALPCDLLGLAMLQNDELVIKALPPFHFRQAQPLPRDSVLWEPLNLNEALILGELPKSDPFFAGYPHLAEQLHSLVVAPLHYKSANQGLLLIGSSQKSAYTQEELSFVQHLAEQLAISIQNAQLYEEVSRARQGWEATFNAVTEPILLIDTEYNIQLNNHRPLPELFPDGKPSQQDQKCFTTLYGRNSPCPNCPMQTLAIDPRPIYRHLETKTGRQLDLSFYPVLGKEQELVAMTIIIKDITEKAQMEAKLMHSARLAAIGEMAAGVAHELNSPMTVVIGTAQLLYAELAGNPEQGDSLKEIADCGLRCKRIIQNLLTFSRQEQVPMDLTNLNREIERALGLVNYLVDPTQITIVKQLAEDLPRIMANAVQIQQVVTNLLINARDALTDKTGEKTIYLKSYLEQGPDQDWVTVSVRDNGTGIEKDKLDDVFTPFYTSKEATKGTGLGLSVSFGIAQAHGGTLEVESSPGKGSCFSLKLPPSPPQPTKHLPV</sequence>
<dbReference type="Gene3D" id="3.30.450.20">
    <property type="entry name" value="PAS domain"/>
    <property type="match status" value="1"/>
</dbReference>
<dbReference type="STRING" id="1842532.A7E78_10810"/>
<dbReference type="InterPro" id="IPR003594">
    <property type="entry name" value="HATPase_dom"/>
</dbReference>
<feature type="region of interest" description="Disordered" evidence="9">
    <location>
        <begin position="540"/>
        <end position="562"/>
    </location>
</feature>